<organism evidence="3 4">
    <name type="scientific">Chryseobacterium taeanense</name>
    <dbReference type="NCBI Taxonomy" id="311334"/>
    <lineage>
        <taxon>Bacteria</taxon>
        <taxon>Pseudomonadati</taxon>
        <taxon>Bacteroidota</taxon>
        <taxon>Flavobacteriia</taxon>
        <taxon>Flavobacteriales</taxon>
        <taxon>Weeksellaceae</taxon>
        <taxon>Chryseobacterium group</taxon>
        <taxon>Chryseobacterium</taxon>
    </lineage>
</organism>
<reference evidence="4" key="1">
    <citation type="submission" date="2016-10" db="EMBL/GenBank/DDBJ databases">
        <authorList>
            <person name="Varghese N."/>
            <person name="Submissions S."/>
        </authorList>
    </citation>
    <scope>NUCLEOTIDE SEQUENCE [LARGE SCALE GENOMIC DNA]</scope>
    <source>
        <strain evidence="4">DSM 17071</strain>
    </source>
</reference>
<gene>
    <name evidence="3" type="ORF">SAMN05421846_112138</name>
</gene>
<dbReference type="Proteomes" id="UP000198869">
    <property type="component" value="Unassembled WGS sequence"/>
</dbReference>
<dbReference type="AlphaFoldDB" id="A0A1G8N1C8"/>
<dbReference type="EMBL" id="FNDW01000012">
    <property type="protein sequence ID" value="SDI73410.1"/>
    <property type="molecule type" value="Genomic_DNA"/>
</dbReference>
<feature type="region of interest" description="Disordered" evidence="1">
    <location>
        <begin position="31"/>
        <end position="71"/>
    </location>
</feature>
<dbReference type="RefSeq" id="WP_139164644.1">
    <property type="nucleotide sequence ID" value="NZ_FNDW01000012.1"/>
</dbReference>
<dbReference type="STRING" id="311334.SAMN05421846_112138"/>
<dbReference type="OrthoDB" id="2677145at2"/>
<feature type="chain" id="PRO_5011461177" description="NlpE N-terminal domain-containing protein" evidence="2">
    <location>
        <begin position="22"/>
        <end position="175"/>
    </location>
</feature>
<feature type="signal peptide" evidence="2">
    <location>
        <begin position="1"/>
        <end position="21"/>
    </location>
</feature>
<name>A0A1G8N1C8_9FLAO</name>
<dbReference type="PROSITE" id="PS51257">
    <property type="entry name" value="PROKAR_LIPOPROTEIN"/>
    <property type="match status" value="1"/>
</dbReference>
<keyword evidence="4" id="KW-1185">Reference proteome</keyword>
<keyword evidence="2" id="KW-0732">Signal</keyword>
<evidence type="ECO:0000256" key="1">
    <source>
        <dbReference type="SAM" id="MobiDB-lite"/>
    </source>
</evidence>
<evidence type="ECO:0000313" key="4">
    <source>
        <dbReference type="Proteomes" id="UP000198869"/>
    </source>
</evidence>
<evidence type="ECO:0008006" key="5">
    <source>
        <dbReference type="Google" id="ProtNLM"/>
    </source>
</evidence>
<sequence length="175" mass="19380">MIKNNIIIFCLLVAIMMVACKKDQHNNHKNIKDSAAYSQTMGDDVKPVQKTHPVQKDSAANEDNNDKTTLPISKKTVDGTFTANNCDGGRFSIEFKNNDGKATFKILDKKKIIAAGNVSSETDEKTGEITTVVMGEIAGLYDGDKITIQNYGNSMNEFDHFTQCGDKYLEFTKVK</sequence>
<proteinExistence type="predicted"/>
<evidence type="ECO:0000256" key="2">
    <source>
        <dbReference type="SAM" id="SignalP"/>
    </source>
</evidence>
<accession>A0A1G8N1C8</accession>
<evidence type="ECO:0000313" key="3">
    <source>
        <dbReference type="EMBL" id="SDI73410.1"/>
    </source>
</evidence>
<protein>
    <recommendedName>
        <fullName evidence="5">NlpE N-terminal domain-containing protein</fullName>
    </recommendedName>
</protein>